<dbReference type="Pfam" id="PF01593">
    <property type="entry name" value="Amino_oxidase"/>
    <property type="match status" value="1"/>
</dbReference>
<keyword evidence="6" id="KW-1185">Reference proteome</keyword>
<organism evidence="5 6">
    <name type="scientific">Actinomadura madurae</name>
    <dbReference type="NCBI Taxonomy" id="1993"/>
    <lineage>
        <taxon>Bacteria</taxon>
        <taxon>Bacillati</taxon>
        <taxon>Actinomycetota</taxon>
        <taxon>Actinomycetes</taxon>
        <taxon>Streptosporangiales</taxon>
        <taxon>Thermomonosporaceae</taxon>
        <taxon>Actinomadura</taxon>
    </lineage>
</organism>
<dbReference type="Gene3D" id="3.50.50.60">
    <property type="entry name" value="FAD/NAD(P)-binding domain"/>
    <property type="match status" value="2"/>
</dbReference>
<dbReference type="AlphaFoldDB" id="A0A1I5GRE4"/>
<dbReference type="PANTHER" id="PTHR10668">
    <property type="entry name" value="PHYTOENE DEHYDROGENASE"/>
    <property type="match status" value="1"/>
</dbReference>
<name>A0A1I5GRE4_9ACTN</name>
<reference evidence="5 6" key="1">
    <citation type="submission" date="2016-10" db="EMBL/GenBank/DDBJ databases">
        <authorList>
            <person name="de Groot N.N."/>
        </authorList>
    </citation>
    <scope>NUCLEOTIDE SEQUENCE [LARGE SCALE GENOMIC DNA]</scope>
    <source>
        <strain evidence="5 6">DSM 43067</strain>
    </source>
</reference>
<evidence type="ECO:0000313" key="5">
    <source>
        <dbReference type="EMBL" id="SFO38503.1"/>
    </source>
</evidence>
<dbReference type="STRING" id="1993.SAMN04489713_105363"/>
<evidence type="ECO:0000259" key="4">
    <source>
        <dbReference type="Pfam" id="PF01593"/>
    </source>
</evidence>
<evidence type="ECO:0000256" key="2">
    <source>
        <dbReference type="ARBA" id="ARBA00038825"/>
    </source>
</evidence>
<dbReference type="GO" id="GO:0016491">
    <property type="term" value="F:oxidoreductase activity"/>
    <property type="evidence" value="ECO:0007669"/>
    <property type="project" value="InterPro"/>
</dbReference>
<feature type="domain" description="Amine oxidase" evidence="4">
    <location>
        <begin position="13"/>
        <end position="507"/>
    </location>
</feature>
<dbReference type="EMBL" id="FOVH01000005">
    <property type="protein sequence ID" value="SFO38503.1"/>
    <property type="molecule type" value="Genomic_DNA"/>
</dbReference>
<evidence type="ECO:0000313" key="6">
    <source>
        <dbReference type="Proteomes" id="UP000183413"/>
    </source>
</evidence>
<dbReference type="Proteomes" id="UP000183413">
    <property type="component" value="Unassembled WGS sequence"/>
</dbReference>
<evidence type="ECO:0000256" key="1">
    <source>
        <dbReference type="ARBA" id="ARBA00037217"/>
    </source>
</evidence>
<comment type="function">
    <text evidence="1">Probable oxidoreductase that may play a role as regulator of mitochondrial function.</text>
</comment>
<dbReference type="PRINTS" id="PR00419">
    <property type="entry name" value="ADXRDTASE"/>
</dbReference>
<dbReference type="SUPFAM" id="SSF51905">
    <property type="entry name" value="FAD/NAD(P)-binding domain"/>
    <property type="match status" value="1"/>
</dbReference>
<protein>
    <recommendedName>
        <fullName evidence="3">Pyridine nucleotide-disulfide oxidoreductase domain-containing protein 2</fullName>
    </recommendedName>
</protein>
<accession>A0A1I5GRE4</accession>
<sequence>MSRIIVVGAGHNGLVAAAYLAKAGHDVTVLERRHVVGGACVTEELIPGARFSSCAYVNSSLRPQIIRDLELERHSLEMYTTDVMNFVMGEDGDHFFVWPEIDRTIKELERIGERDVDRFIEFGIRFRRFAKLVEPYLLAEPPSLSELIGAFEHAGEIDLWHEFVTGSVDSMLRRYFSHDLVSGLFTFFALVSVYAGPMDPGTAYGFSHHSWGEYDGEFGRFGFARGGMGAISEAIASAAREAGAVIRTNAEVEEIVTSGGRVRGVRSGGELLAADVVVSSADTKHTYLDLLGPDAVDGSVRDKVESLDFRGSMARVHLLVNELPRYRGLPPGPGPQHRGFTLLGGTRSAYEKAWDAQKRGELCTGYPIELLIPSATDPSVAPSGMHTISTGIQQLPFTLAEGDWDSRKDEFTRTVIDSLARYAPNLADSIVGTYTITPLDLERDYGLTGGNIFQGAMSLNQLFSSRPAPGLGGYETPVPGLYLCGAATHPGGAVMGACGHNAAQAVIADLAGTPRPRVTARNAGGRLDIVDRLASHPGLKRLRNWAMRQKSLRGVVKVGKRM</sequence>
<dbReference type="eggNOG" id="COG1233">
    <property type="taxonomic scope" value="Bacteria"/>
</dbReference>
<dbReference type="PANTHER" id="PTHR10668:SF103">
    <property type="entry name" value="PYRIDINE NUCLEOTIDE-DISULFIDE OXIDOREDUCTASE DOMAIN-CONTAINING PROTEIN 2"/>
    <property type="match status" value="1"/>
</dbReference>
<comment type="subunit">
    <text evidence="2">Interacts with COX5B; this interaction may contribute to localize PYROXD2 to the inner face of the inner mitochondrial membrane.</text>
</comment>
<dbReference type="RefSeq" id="WP_075021575.1">
    <property type="nucleotide sequence ID" value="NZ_FOVH01000005.1"/>
</dbReference>
<gene>
    <name evidence="5" type="ORF">SAMN04489713_105363</name>
</gene>
<dbReference type="InParanoid" id="A0A1I5GRE4"/>
<evidence type="ECO:0000256" key="3">
    <source>
        <dbReference type="ARBA" id="ARBA00040298"/>
    </source>
</evidence>
<proteinExistence type="predicted"/>
<dbReference type="InterPro" id="IPR036188">
    <property type="entry name" value="FAD/NAD-bd_sf"/>
</dbReference>
<dbReference type="OrthoDB" id="9774675at2"/>
<dbReference type="InterPro" id="IPR002937">
    <property type="entry name" value="Amino_oxidase"/>
</dbReference>